<evidence type="ECO:0000313" key="2">
    <source>
        <dbReference type="Proteomes" id="UP001497535"/>
    </source>
</evidence>
<name>A0ACB0Z6Q0_MELEN</name>
<evidence type="ECO:0000313" key="1">
    <source>
        <dbReference type="EMBL" id="CAK5074548.1"/>
    </source>
</evidence>
<proteinExistence type="predicted"/>
<protein>
    <submittedName>
        <fullName evidence="1">Uncharacterized protein</fullName>
    </submittedName>
</protein>
<reference evidence="1" key="1">
    <citation type="submission" date="2023-11" db="EMBL/GenBank/DDBJ databases">
        <authorList>
            <person name="Poullet M."/>
        </authorList>
    </citation>
    <scope>NUCLEOTIDE SEQUENCE</scope>
    <source>
        <strain evidence="1">E1834</strain>
    </source>
</reference>
<organism evidence="1 2">
    <name type="scientific">Meloidogyne enterolobii</name>
    <name type="common">Root-knot nematode worm</name>
    <name type="synonym">Meloidogyne mayaguensis</name>
    <dbReference type="NCBI Taxonomy" id="390850"/>
    <lineage>
        <taxon>Eukaryota</taxon>
        <taxon>Metazoa</taxon>
        <taxon>Ecdysozoa</taxon>
        <taxon>Nematoda</taxon>
        <taxon>Chromadorea</taxon>
        <taxon>Rhabditida</taxon>
        <taxon>Tylenchina</taxon>
        <taxon>Tylenchomorpha</taxon>
        <taxon>Tylenchoidea</taxon>
        <taxon>Meloidogynidae</taxon>
        <taxon>Meloidogyninae</taxon>
        <taxon>Meloidogyne</taxon>
    </lineage>
</organism>
<dbReference type="Proteomes" id="UP001497535">
    <property type="component" value="Unassembled WGS sequence"/>
</dbReference>
<accession>A0ACB0Z6Q0</accession>
<comment type="caution">
    <text evidence="1">The sequence shown here is derived from an EMBL/GenBank/DDBJ whole genome shotgun (WGS) entry which is preliminary data.</text>
</comment>
<sequence length="77" mass="8660">MCGIFAYLNFFTPKKRAEVIDILLQGLRRMEYRGYDSAGIAIDSSNNNSADNKDQNDVGVFRKTGKVDALYDHIKGI</sequence>
<dbReference type="EMBL" id="CAVMJV010000026">
    <property type="protein sequence ID" value="CAK5074548.1"/>
    <property type="molecule type" value="Genomic_DNA"/>
</dbReference>
<gene>
    <name evidence="1" type="ORF">MENTE1834_LOCUS21306</name>
</gene>
<keyword evidence="2" id="KW-1185">Reference proteome</keyword>